<dbReference type="Pfam" id="PF07980">
    <property type="entry name" value="SusD_RagB"/>
    <property type="match status" value="1"/>
</dbReference>
<dbReference type="OrthoDB" id="618454at2"/>
<keyword evidence="5" id="KW-0998">Cell outer membrane</keyword>
<evidence type="ECO:0000259" key="7">
    <source>
        <dbReference type="Pfam" id="PF07980"/>
    </source>
</evidence>
<feature type="signal peptide" evidence="6">
    <location>
        <begin position="1"/>
        <end position="19"/>
    </location>
</feature>
<comment type="subcellular location">
    <subcellularLocation>
        <location evidence="1">Cell outer membrane</location>
    </subcellularLocation>
</comment>
<comment type="similarity">
    <text evidence="2">Belongs to the SusD family.</text>
</comment>
<dbReference type="Proteomes" id="UP000248198">
    <property type="component" value="Unassembled WGS sequence"/>
</dbReference>
<keyword evidence="4" id="KW-0472">Membrane</keyword>
<evidence type="ECO:0000313" key="9">
    <source>
        <dbReference type="EMBL" id="PYF72401.1"/>
    </source>
</evidence>
<dbReference type="GO" id="GO:0009279">
    <property type="term" value="C:cell outer membrane"/>
    <property type="evidence" value="ECO:0007669"/>
    <property type="project" value="UniProtKB-SubCell"/>
</dbReference>
<reference evidence="9 10" key="1">
    <citation type="submission" date="2018-06" db="EMBL/GenBank/DDBJ databases">
        <title>Genomic Encyclopedia of Archaeal and Bacterial Type Strains, Phase II (KMG-II): from individual species to whole genera.</title>
        <authorList>
            <person name="Goeker M."/>
        </authorList>
    </citation>
    <scope>NUCLEOTIDE SEQUENCE [LARGE SCALE GENOMIC DNA]</scope>
    <source>
        <strain evidence="9 10">DSM 27372</strain>
    </source>
</reference>
<keyword evidence="10" id="KW-1185">Reference proteome</keyword>
<evidence type="ECO:0000259" key="8">
    <source>
        <dbReference type="Pfam" id="PF14322"/>
    </source>
</evidence>
<gene>
    <name evidence="9" type="ORF">B0O44_10650</name>
</gene>
<dbReference type="InterPro" id="IPR033985">
    <property type="entry name" value="SusD-like_N"/>
</dbReference>
<name>A0A318U9Z1_9SPHI</name>
<dbReference type="PROSITE" id="PS51257">
    <property type="entry name" value="PROKAR_LIPOPROTEIN"/>
    <property type="match status" value="1"/>
</dbReference>
<feature type="domain" description="SusD-like N-terminal" evidence="8">
    <location>
        <begin position="23"/>
        <end position="226"/>
    </location>
</feature>
<dbReference type="RefSeq" id="WP_110833167.1">
    <property type="nucleotide sequence ID" value="NZ_QKLU01000006.1"/>
</dbReference>
<dbReference type="InterPro" id="IPR011990">
    <property type="entry name" value="TPR-like_helical_dom_sf"/>
</dbReference>
<protein>
    <submittedName>
        <fullName evidence="9">SusD-like starch-binding protein associating with outer membrane</fullName>
    </submittedName>
</protein>
<evidence type="ECO:0000256" key="6">
    <source>
        <dbReference type="SAM" id="SignalP"/>
    </source>
</evidence>
<keyword evidence="3 6" id="KW-0732">Signal</keyword>
<evidence type="ECO:0000256" key="3">
    <source>
        <dbReference type="ARBA" id="ARBA00022729"/>
    </source>
</evidence>
<dbReference type="EMBL" id="QKLU01000006">
    <property type="protein sequence ID" value="PYF72401.1"/>
    <property type="molecule type" value="Genomic_DNA"/>
</dbReference>
<evidence type="ECO:0000256" key="5">
    <source>
        <dbReference type="ARBA" id="ARBA00023237"/>
    </source>
</evidence>
<dbReference type="InterPro" id="IPR012944">
    <property type="entry name" value="SusD_RagB_dom"/>
</dbReference>
<evidence type="ECO:0000256" key="1">
    <source>
        <dbReference type="ARBA" id="ARBA00004442"/>
    </source>
</evidence>
<proteinExistence type="inferred from homology"/>
<dbReference type="Gene3D" id="1.25.40.390">
    <property type="match status" value="1"/>
</dbReference>
<dbReference type="AlphaFoldDB" id="A0A318U9Z1"/>
<feature type="domain" description="RagB/SusD" evidence="7">
    <location>
        <begin position="359"/>
        <end position="475"/>
    </location>
</feature>
<accession>A0A318U9Z1</accession>
<organism evidence="9 10">
    <name type="scientific">Pedobacter nutrimenti</name>
    <dbReference type="NCBI Taxonomy" id="1241337"/>
    <lineage>
        <taxon>Bacteria</taxon>
        <taxon>Pseudomonadati</taxon>
        <taxon>Bacteroidota</taxon>
        <taxon>Sphingobacteriia</taxon>
        <taxon>Sphingobacteriales</taxon>
        <taxon>Sphingobacteriaceae</taxon>
        <taxon>Pedobacter</taxon>
    </lineage>
</organism>
<dbReference type="Pfam" id="PF14322">
    <property type="entry name" value="SusD-like_3"/>
    <property type="match status" value="1"/>
</dbReference>
<feature type="chain" id="PRO_5016466402" evidence="6">
    <location>
        <begin position="20"/>
        <end position="509"/>
    </location>
</feature>
<evidence type="ECO:0000256" key="2">
    <source>
        <dbReference type="ARBA" id="ARBA00006275"/>
    </source>
</evidence>
<dbReference type="CDD" id="cd08977">
    <property type="entry name" value="SusD"/>
    <property type="match status" value="1"/>
</dbReference>
<sequence>MKKKYIYMLTMTLALGTLGACKKYLDVNPQDRILTSNYYKTQTEVFSGLVSIYDSFGYQYSGLYDKVAIMDVASDDHWAGGGGPGDINDLQVMETYKLNSQSGPSTYLWSKGYQGIFRANFFLSKVTDAPIDAGLKSRFAAEAKTLRAIFYFDLVRFFKNIPLLLQEVDPAKVNDVVQALPAEVYAQMEKDLSEAIPALPATVPAATEGGRITKGAAQALLGKVYLWQKKFDKAAEQFALVNGPTPGQVNPANGYKLLNNYADLWNVNNKFNSESILEIVKTTSSNGGWSNAGASDGNLLNIITGPRGYQPIKPDAPDYYPGYGFLSFTKEFFAVIHYDPRNAPTVANLDSLRKNGIANYSDSYNNTGYMLEKFIGRQKNKPATGQTELNFGQDIYEIRLADTYLLEVDALLNGGAAVGAGSRAYQLLNAVRARVGLNPVAVTMDNLVLERRLELAGEGHRWLDLVRWGRTSVLAYKGFDATKNTVFPIPQKELNNTKIEQNKEWGGTK</sequence>
<evidence type="ECO:0000313" key="10">
    <source>
        <dbReference type="Proteomes" id="UP000248198"/>
    </source>
</evidence>
<dbReference type="SUPFAM" id="SSF48452">
    <property type="entry name" value="TPR-like"/>
    <property type="match status" value="1"/>
</dbReference>
<comment type="caution">
    <text evidence="9">The sequence shown here is derived from an EMBL/GenBank/DDBJ whole genome shotgun (WGS) entry which is preliminary data.</text>
</comment>
<evidence type="ECO:0000256" key="4">
    <source>
        <dbReference type="ARBA" id="ARBA00023136"/>
    </source>
</evidence>